<evidence type="ECO:0000259" key="2">
    <source>
        <dbReference type="Pfam" id="PF07731"/>
    </source>
</evidence>
<dbReference type="RefSeq" id="WP_131170182.1">
    <property type="nucleotide sequence ID" value="NZ_SDMQ01000023.1"/>
</dbReference>
<dbReference type="InterPro" id="IPR045087">
    <property type="entry name" value="Cu-oxidase_fam"/>
</dbReference>
<dbReference type="GO" id="GO:0005507">
    <property type="term" value="F:copper ion binding"/>
    <property type="evidence" value="ECO:0007669"/>
    <property type="project" value="InterPro"/>
</dbReference>
<dbReference type="Pfam" id="PF07731">
    <property type="entry name" value="Cu-oxidase_2"/>
    <property type="match status" value="1"/>
</dbReference>
<evidence type="ECO:0000313" key="5">
    <source>
        <dbReference type="Proteomes" id="UP000292373"/>
    </source>
</evidence>
<dbReference type="Gene3D" id="2.60.40.420">
    <property type="entry name" value="Cupredoxins - blue copper proteins"/>
    <property type="match status" value="3"/>
</dbReference>
<evidence type="ECO:0000313" key="4">
    <source>
        <dbReference type="EMBL" id="TBT82493.1"/>
    </source>
</evidence>
<evidence type="ECO:0000259" key="3">
    <source>
        <dbReference type="Pfam" id="PF07732"/>
    </source>
</evidence>
<evidence type="ECO:0000256" key="1">
    <source>
        <dbReference type="ARBA" id="ARBA00010609"/>
    </source>
</evidence>
<feature type="domain" description="Plastocyanin-like" evidence="2">
    <location>
        <begin position="533"/>
        <end position="662"/>
    </location>
</feature>
<dbReference type="InterPro" id="IPR011707">
    <property type="entry name" value="Cu-oxidase-like_N"/>
</dbReference>
<dbReference type="InterPro" id="IPR011706">
    <property type="entry name" value="Cu-oxidase_C"/>
</dbReference>
<dbReference type="Proteomes" id="UP000292373">
    <property type="component" value="Unassembled WGS sequence"/>
</dbReference>
<feature type="domain" description="Plastocyanin-like" evidence="3">
    <location>
        <begin position="172"/>
        <end position="243"/>
    </location>
</feature>
<comment type="caution">
    <text evidence="4">The sequence shown here is derived from an EMBL/GenBank/DDBJ whole genome shotgun (WGS) entry which is preliminary data.</text>
</comment>
<sequence>MTEMPTPETLEFAWLASTGSAPVLGPADGVVQPELVPGDAPLGLRKFRDRLTQPPRIQAWRRPADKPLRIAARTAQVRAHADLPTVTGWTYEGSQPGPTIEVRRGRPVLIDWVNDVADDAQHAARLPFDVVRVPLLASGAPDFAAAAAPGGRSIRRGEGPDSYPPLDGTEVLTAATVVHVHGALTDGHNDGWAHNVATLGHTTRCTYPNDQPAATLWYHDHAMAVTRFNVHAGLAGFYWIGDEVEDALLLPSGRHELALVLADRNLETLPASAQGPGAAPAFTGRFLYKHAAFSFGPGTPLGEIPVTGPFNAVNGTIWPTHDVSARWHRLRIVNGAGARIYRLALHDTTDENLPPGAAIPAGDPAFAANRLTDALVVIGTDGGLLPAPSVPDDGTIELGPGERLDVLVDFGRLRGRTLELRNENGSALNAIPGQADATIMRFVVSRHRAVDRFRLPAVLNPEYRCYEQARDEQAHDEQVWVGVVPPGVRGGLHPEMWELGPVGEGAEVPAADVIQIEQSDGSVLSLHPVAKLFDDTTSIFLAEGQWALWNLLHLGGPDHPMHIHMTEFQILSRRAWTVPRPGGTVAEFELGTGRTTRPLPEPGPGRPIDAVTAGMKDTWVLKAGEWVQVLGHFAGATGSFMYHCHILDHEDHTMMRPFVVLPREILAFHRGHGGGHH</sequence>
<proteinExistence type="inferred from homology"/>
<dbReference type="CDD" id="cd13844">
    <property type="entry name" value="CuRO_1_BOD_CotA_like"/>
    <property type="match status" value="1"/>
</dbReference>
<dbReference type="OrthoDB" id="345021at2"/>
<accession>A0A4Q9KAJ6</accession>
<dbReference type="EMBL" id="SDMQ01000023">
    <property type="protein sequence ID" value="TBT82493.1"/>
    <property type="molecule type" value="Genomic_DNA"/>
</dbReference>
<keyword evidence="5" id="KW-1185">Reference proteome</keyword>
<dbReference type="SUPFAM" id="SSF49503">
    <property type="entry name" value="Cupredoxins"/>
    <property type="match status" value="3"/>
</dbReference>
<name>A0A4Q9KAJ6_9ACTN</name>
<protein>
    <submittedName>
        <fullName evidence="4">Copper oxidase</fullName>
    </submittedName>
</protein>
<dbReference type="PANTHER" id="PTHR48267:SF1">
    <property type="entry name" value="BILIRUBIN OXIDASE"/>
    <property type="match status" value="1"/>
</dbReference>
<dbReference type="PANTHER" id="PTHR48267">
    <property type="entry name" value="CUPREDOXIN SUPERFAMILY PROTEIN"/>
    <property type="match status" value="1"/>
</dbReference>
<gene>
    <name evidence="4" type="ORF">ET989_14355</name>
</gene>
<dbReference type="Pfam" id="PF07732">
    <property type="entry name" value="Cu-oxidase_3"/>
    <property type="match status" value="1"/>
</dbReference>
<dbReference type="AlphaFoldDB" id="A0A4Q9KAJ6"/>
<reference evidence="4 5" key="1">
    <citation type="submission" date="2019-01" db="EMBL/GenBank/DDBJ databases">
        <title>Lactibacter flavus gen. nov., sp. nov., a novel bacterium of the family Propionibacteriaceae isolated from raw milk and dairy products.</title>
        <authorList>
            <person name="Huptas C."/>
            <person name="Wenning M."/>
            <person name="Breitenwieser F."/>
            <person name="Doll E."/>
            <person name="Von Neubeck M."/>
            <person name="Busse H.-J."/>
            <person name="Scherer S."/>
        </authorList>
    </citation>
    <scope>NUCLEOTIDE SEQUENCE [LARGE SCALE GENOMIC DNA]</scope>
    <source>
        <strain evidence="4 5">KCTC 33808</strain>
    </source>
</reference>
<dbReference type="GO" id="GO:0016491">
    <property type="term" value="F:oxidoreductase activity"/>
    <property type="evidence" value="ECO:0007669"/>
    <property type="project" value="InterPro"/>
</dbReference>
<dbReference type="InterPro" id="IPR008972">
    <property type="entry name" value="Cupredoxin"/>
</dbReference>
<organism evidence="4 5">
    <name type="scientific">Propioniciclava sinopodophylli</name>
    <dbReference type="NCBI Taxonomy" id="1837344"/>
    <lineage>
        <taxon>Bacteria</taxon>
        <taxon>Bacillati</taxon>
        <taxon>Actinomycetota</taxon>
        <taxon>Actinomycetes</taxon>
        <taxon>Propionibacteriales</taxon>
        <taxon>Propionibacteriaceae</taxon>
        <taxon>Propioniciclava</taxon>
    </lineage>
</organism>
<comment type="similarity">
    <text evidence="1">Belongs to the multicopper oxidase family.</text>
</comment>